<gene>
    <name evidence="1" type="ORF">QJS10_CPB18g01868</name>
</gene>
<sequence length="58" mass="6736">MEEISNPHLIQCFEQTTPTKTKTVNSQPLKVELKPDPWRLRPPAGDAFTHRYEEGRIC</sequence>
<protein>
    <submittedName>
        <fullName evidence="1">Uncharacterized protein</fullName>
    </submittedName>
</protein>
<organism evidence="1 2">
    <name type="scientific">Acorus calamus</name>
    <name type="common">Sweet flag</name>
    <dbReference type="NCBI Taxonomy" id="4465"/>
    <lineage>
        <taxon>Eukaryota</taxon>
        <taxon>Viridiplantae</taxon>
        <taxon>Streptophyta</taxon>
        <taxon>Embryophyta</taxon>
        <taxon>Tracheophyta</taxon>
        <taxon>Spermatophyta</taxon>
        <taxon>Magnoliopsida</taxon>
        <taxon>Liliopsida</taxon>
        <taxon>Acoraceae</taxon>
        <taxon>Acorus</taxon>
    </lineage>
</organism>
<keyword evidence="2" id="KW-1185">Reference proteome</keyword>
<reference evidence="1" key="2">
    <citation type="submission" date="2023-06" db="EMBL/GenBank/DDBJ databases">
        <authorList>
            <person name="Ma L."/>
            <person name="Liu K.-W."/>
            <person name="Li Z."/>
            <person name="Hsiao Y.-Y."/>
            <person name="Qi Y."/>
            <person name="Fu T."/>
            <person name="Tang G."/>
            <person name="Zhang D."/>
            <person name="Sun W.-H."/>
            <person name="Liu D.-K."/>
            <person name="Li Y."/>
            <person name="Chen G.-Z."/>
            <person name="Liu X.-D."/>
            <person name="Liao X.-Y."/>
            <person name="Jiang Y.-T."/>
            <person name="Yu X."/>
            <person name="Hao Y."/>
            <person name="Huang J."/>
            <person name="Zhao X.-W."/>
            <person name="Ke S."/>
            <person name="Chen Y.-Y."/>
            <person name="Wu W.-L."/>
            <person name="Hsu J.-L."/>
            <person name="Lin Y.-F."/>
            <person name="Huang M.-D."/>
            <person name="Li C.-Y."/>
            <person name="Huang L."/>
            <person name="Wang Z.-W."/>
            <person name="Zhao X."/>
            <person name="Zhong W.-Y."/>
            <person name="Peng D.-H."/>
            <person name="Ahmad S."/>
            <person name="Lan S."/>
            <person name="Zhang J.-S."/>
            <person name="Tsai W.-C."/>
            <person name="Van De Peer Y."/>
            <person name="Liu Z.-J."/>
        </authorList>
    </citation>
    <scope>NUCLEOTIDE SEQUENCE</scope>
    <source>
        <strain evidence="1">CP</strain>
        <tissue evidence="1">Leaves</tissue>
    </source>
</reference>
<evidence type="ECO:0000313" key="2">
    <source>
        <dbReference type="Proteomes" id="UP001180020"/>
    </source>
</evidence>
<dbReference type="Proteomes" id="UP001180020">
    <property type="component" value="Unassembled WGS sequence"/>
</dbReference>
<proteinExistence type="predicted"/>
<dbReference type="AlphaFoldDB" id="A0AAV9CPZ8"/>
<reference evidence="1" key="1">
    <citation type="journal article" date="2023" name="Nat. Commun.">
        <title>Diploid and tetraploid genomes of Acorus and the evolution of monocots.</title>
        <authorList>
            <person name="Ma L."/>
            <person name="Liu K.W."/>
            <person name="Li Z."/>
            <person name="Hsiao Y.Y."/>
            <person name="Qi Y."/>
            <person name="Fu T."/>
            <person name="Tang G.D."/>
            <person name="Zhang D."/>
            <person name="Sun W.H."/>
            <person name="Liu D.K."/>
            <person name="Li Y."/>
            <person name="Chen G.Z."/>
            <person name="Liu X.D."/>
            <person name="Liao X.Y."/>
            <person name="Jiang Y.T."/>
            <person name="Yu X."/>
            <person name="Hao Y."/>
            <person name="Huang J."/>
            <person name="Zhao X.W."/>
            <person name="Ke S."/>
            <person name="Chen Y.Y."/>
            <person name="Wu W.L."/>
            <person name="Hsu J.L."/>
            <person name="Lin Y.F."/>
            <person name="Huang M.D."/>
            <person name="Li C.Y."/>
            <person name="Huang L."/>
            <person name="Wang Z.W."/>
            <person name="Zhao X."/>
            <person name="Zhong W.Y."/>
            <person name="Peng D.H."/>
            <person name="Ahmad S."/>
            <person name="Lan S."/>
            <person name="Zhang J.S."/>
            <person name="Tsai W.C."/>
            <person name="Van de Peer Y."/>
            <person name="Liu Z.J."/>
        </authorList>
    </citation>
    <scope>NUCLEOTIDE SEQUENCE</scope>
    <source>
        <strain evidence="1">CP</strain>
    </source>
</reference>
<name>A0AAV9CPZ8_ACOCL</name>
<evidence type="ECO:0000313" key="1">
    <source>
        <dbReference type="EMBL" id="KAK1290921.1"/>
    </source>
</evidence>
<comment type="caution">
    <text evidence="1">The sequence shown here is derived from an EMBL/GenBank/DDBJ whole genome shotgun (WGS) entry which is preliminary data.</text>
</comment>
<dbReference type="EMBL" id="JAUJYO010000018">
    <property type="protein sequence ID" value="KAK1290921.1"/>
    <property type="molecule type" value="Genomic_DNA"/>
</dbReference>
<accession>A0AAV9CPZ8</accession>